<evidence type="ECO:0000313" key="2">
    <source>
        <dbReference type="EMBL" id="MPN29165.1"/>
    </source>
</evidence>
<organism evidence="2">
    <name type="scientific">bioreactor metagenome</name>
    <dbReference type="NCBI Taxonomy" id="1076179"/>
    <lineage>
        <taxon>unclassified sequences</taxon>
        <taxon>metagenomes</taxon>
        <taxon>ecological metagenomes</taxon>
    </lineage>
</organism>
<gene>
    <name evidence="2" type="ORF">SDC9_176616</name>
</gene>
<dbReference type="AlphaFoldDB" id="A0A645GR49"/>
<dbReference type="Gene3D" id="3.40.1410.10">
    <property type="entry name" value="Chorismate lyase-like"/>
    <property type="match status" value="1"/>
</dbReference>
<dbReference type="EMBL" id="VSSQ01079727">
    <property type="protein sequence ID" value="MPN29165.1"/>
    <property type="molecule type" value="Genomic_DNA"/>
</dbReference>
<reference evidence="2" key="1">
    <citation type="submission" date="2019-08" db="EMBL/GenBank/DDBJ databases">
        <authorList>
            <person name="Kucharzyk K."/>
            <person name="Murdoch R.W."/>
            <person name="Higgins S."/>
            <person name="Loffler F."/>
        </authorList>
    </citation>
    <scope>NUCLEOTIDE SEQUENCE</scope>
</reference>
<dbReference type="SUPFAM" id="SSF64288">
    <property type="entry name" value="Chorismate lyase-like"/>
    <property type="match status" value="1"/>
</dbReference>
<accession>A0A645GR49</accession>
<name>A0A645GR49_9ZZZZ</name>
<comment type="caution">
    <text evidence="2">The sequence shown here is derived from an EMBL/GenBank/DDBJ whole genome shotgun (WGS) entry which is preliminary data.</text>
</comment>
<dbReference type="InterPro" id="IPR028978">
    <property type="entry name" value="Chorismate_lyase_/UTRA_dom_sf"/>
</dbReference>
<feature type="domain" description="UbiC transcription regulator-associated" evidence="1">
    <location>
        <begin position="2"/>
        <end position="62"/>
    </location>
</feature>
<protein>
    <recommendedName>
        <fullName evidence="1">UbiC transcription regulator-associated domain-containing protein</fullName>
    </recommendedName>
</protein>
<evidence type="ECO:0000259" key="1">
    <source>
        <dbReference type="Pfam" id="PF07702"/>
    </source>
</evidence>
<dbReference type="GO" id="GO:0006355">
    <property type="term" value="P:regulation of DNA-templated transcription"/>
    <property type="evidence" value="ECO:0007669"/>
    <property type="project" value="InterPro"/>
</dbReference>
<proteinExistence type="predicted"/>
<dbReference type="InterPro" id="IPR011663">
    <property type="entry name" value="UTRA"/>
</dbReference>
<sequence length="79" mass="8928">MLRKGAHKLSKSFTDIQAVSASAEIAKKLEIQRGDVLLLFVARLYDENGIVVDYSSSYFLPGYFRFHVVRRVDSNYGIG</sequence>
<dbReference type="GO" id="GO:0003677">
    <property type="term" value="F:DNA binding"/>
    <property type="evidence" value="ECO:0007669"/>
    <property type="project" value="InterPro"/>
</dbReference>
<dbReference type="Pfam" id="PF07702">
    <property type="entry name" value="UTRA"/>
    <property type="match status" value="1"/>
</dbReference>